<protein>
    <submittedName>
        <fullName evidence="2">Uncharacterized protein</fullName>
    </submittedName>
</protein>
<feature type="region of interest" description="Disordered" evidence="1">
    <location>
        <begin position="290"/>
        <end position="340"/>
    </location>
</feature>
<feature type="region of interest" description="Disordered" evidence="1">
    <location>
        <begin position="447"/>
        <end position="473"/>
    </location>
</feature>
<feature type="region of interest" description="Disordered" evidence="1">
    <location>
        <begin position="532"/>
        <end position="620"/>
    </location>
</feature>
<gene>
    <name evidence="2" type="ORF">DY000_02049937</name>
</gene>
<name>A0ABQ7F8W3_BRACR</name>
<feature type="compositionally biased region" description="Pro residues" evidence="1">
    <location>
        <begin position="1188"/>
        <end position="1204"/>
    </location>
</feature>
<dbReference type="EMBL" id="QGKV02000297">
    <property type="protein sequence ID" value="KAF3612026.1"/>
    <property type="molecule type" value="Genomic_DNA"/>
</dbReference>
<evidence type="ECO:0000256" key="1">
    <source>
        <dbReference type="SAM" id="MobiDB-lite"/>
    </source>
</evidence>
<feature type="compositionally biased region" description="Polar residues" evidence="1">
    <location>
        <begin position="584"/>
        <end position="594"/>
    </location>
</feature>
<feature type="compositionally biased region" description="Polar residues" evidence="1">
    <location>
        <begin position="302"/>
        <end position="313"/>
    </location>
</feature>
<feature type="compositionally biased region" description="Basic and acidic residues" evidence="1">
    <location>
        <begin position="10"/>
        <end position="28"/>
    </location>
</feature>
<dbReference type="Pfam" id="PF03004">
    <property type="entry name" value="Transposase_24"/>
    <property type="match status" value="6"/>
</dbReference>
<feature type="compositionally biased region" description="Polar residues" evidence="1">
    <location>
        <begin position="63"/>
        <end position="75"/>
    </location>
</feature>
<organism evidence="2 3">
    <name type="scientific">Brassica cretica</name>
    <name type="common">Mustard</name>
    <dbReference type="NCBI Taxonomy" id="69181"/>
    <lineage>
        <taxon>Eukaryota</taxon>
        <taxon>Viridiplantae</taxon>
        <taxon>Streptophyta</taxon>
        <taxon>Embryophyta</taxon>
        <taxon>Tracheophyta</taxon>
        <taxon>Spermatophyta</taxon>
        <taxon>Magnoliopsida</taxon>
        <taxon>eudicotyledons</taxon>
        <taxon>Gunneridae</taxon>
        <taxon>Pentapetalae</taxon>
        <taxon>rosids</taxon>
        <taxon>malvids</taxon>
        <taxon>Brassicales</taxon>
        <taxon>Brassicaceae</taxon>
        <taxon>Brassiceae</taxon>
        <taxon>Brassica</taxon>
    </lineage>
</organism>
<evidence type="ECO:0000313" key="3">
    <source>
        <dbReference type="Proteomes" id="UP000266723"/>
    </source>
</evidence>
<feature type="region of interest" description="Disordered" evidence="1">
    <location>
        <begin position="741"/>
        <end position="765"/>
    </location>
</feature>
<feature type="region of interest" description="Disordered" evidence="1">
    <location>
        <begin position="1290"/>
        <end position="1310"/>
    </location>
</feature>
<evidence type="ECO:0000313" key="2">
    <source>
        <dbReference type="EMBL" id="KAF3612026.1"/>
    </source>
</evidence>
<feature type="region of interest" description="Disordered" evidence="1">
    <location>
        <begin position="1483"/>
        <end position="1552"/>
    </location>
</feature>
<feature type="compositionally biased region" description="Pro residues" evidence="1">
    <location>
        <begin position="1534"/>
        <end position="1552"/>
    </location>
</feature>
<feature type="region of interest" description="Disordered" evidence="1">
    <location>
        <begin position="1410"/>
        <end position="1433"/>
    </location>
</feature>
<dbReference type="PANTHER" id="PTHR33411:SF34">
    <property type="entry name" value="PROTEIN, PUTATIVE-RELATED"/>
    <property type="match status" value="1"/>
</dbReference>
<feature type="compositionally biased region" description="Low complexity" evidence="1">
    <location>
        <begin position="1509"/>
        <end position="1533"/>
    </location>
</feature>
<feature type="compositionally biased region" description="Pro residues" evidence="1">
    <location>
        <begin position="314"/>
        <end position="338"/>
    </location>
</feature>
<keyword evidence="3" id="KW-1185">Reference proteome</keyword>
<feature type="region of interest" description="Disordered" evidence="1">
    <location>
        <begin position="985"/>
        <end position="1007"/>
    </location>
</feature>
<sequence length="1847" mass="207560">MSSSNYFRSWIDRPHLDPNTKLLTEEYQRGITEFMGSNDDQTRPRQRRGRGGTGSQSRDSNHFQDSASPHSSYRTSPSAAPAPAPIAPAAVPALAPPGPPGVLSVAEFNRSENGISAWINCMMYSALDKGHPTFTDFLTDKQHLWFQFNWNSDETRFIYHHFVHKVMDNYEKQIHEWKKKWKINKVPKSINNMVWTELCAHWDNEETKETSSTNSTNRRSDRKGNGVFKHNLGAPSIASLGDRMAEENDGEPVDDLALMKRAYTNKKTGQIDDGLVREVVTLVQTQVQDEVSQLQTEDDDSTASTNLSRSYHTPPSPFPAPALPAPAAAPAPAPPGPPGVMSVAELVQPIRERDQRMDQPYDVLALDKGHPTFTDFPTDKQHLWFRQFAQEFNWNSDDTLFIYHHFVHKVMDNYEKQMHEWKKKWEIVSKSMNNTVWKELCAHWDKEETKETSSTNSTNRRSERKGKGVFKHNLGAQSIATLGDRMAEENDGEPVDDLALMKRAYTNKKTDQIDDGLVREVVTLVQTQVQDEVSQLQTEDDDSTASTNLSRSNDDQTRSQQRRGRGGTGSQSWDSSQIQDSGSPHSSYHTSLSTAPAPAPLAPAAAPAPAPLGPPGMMSVTELVRQPGRDHLPYLTPFNRSGNEISAWINRMMYSALDKGHPTFTDFPTDNQHQWFRQFAQEFNWNSDDTLFIYHHFVHKVMENYGKQIHEWKKKWEINKVPKSMNNTVWTELCVHWNKEETKETSSTNSTNRRSDRKGKGVFKHNLGAQSIATLGDRMAEENDGEPFDDLALMNRAYTNKKTGQIDDGLVMVTMVQTQVQDEVSQLQTDDDDSTASTNLSRSNDDQTRPRQRRGRGGTGSQSRDSSQIQDSASPHSSYHTSPAPAPLAPAAAPAPAPPGPPGVMSVAELVRQPGRDHLPYLTPYPHGRGSTDPGTGSAHESTQEFNWNSDDTLFIYHHFVHKVMDNYGKQMHELKKKWEINKDETKETSSTNSTNRRSERKGKGVFKHNLGAQSIATLGDRMAEENDGEPVDDLALMKRAYTNKKTCQIDDGLVRKVVTLVQTQVQDEVSQLQTEDDDSTASTNLSWVRINEIVESSVPKKKGRLVGLGRRSRSVPPFSAPPPFVDPEVLTAQLKDKDDRISLSNDDYTRSRQRRGRGGTGSQSRDSSQIQDSASPHSSYHTSPSQFPAPAPPAPAPAPPGPPGVMSVTELVRQPGRDHLPYLTSFNRSENEISAWINRMMYPALDKGHPTFTDFPTDKQHLWFRQFAVPKSINNTVWNELCVHWDKEETKETSSTNSTNRRSDRKGKGVFKHSLGAQSIVNLGDRMAEENDGEPVDDLTLMKRAYTNKKTYQIDDGLVREVVTLVQTQVQGEVSQLQTEEDDSTASTNLSRVRINEIVQSSVPKKKGRLVGLGRPSRSVPPFSAPPPFVDPEIHTAQLKDKDDRISLLETQMAAQQAGYEAQKRLNQQMMEMMQRMYPNEVFPNVQDPSNDDQTRSRQRRGRGGTGSQSRDSSQIQDSASPHSSYHTSPSAAPAPAPLAPAAAPAPAPPGPPGVMSVAELVRQLGRDHLPYLTLFNRFGNGISAWINRMMYLALDKGHPTFSDFPTDKQHLWFRQFAQEFNWNSDDTLFIYHHFVHKVIDNYGKQIHEWKKKWEINKVPKSMNNTVWTELCVHWDKEETKETSSTNSTNRKSDRKGKSVFKHNLGAQSIVTLGDRMAEENVGEPVDDLALMKRTYTNKKTGQIDDGLVREVVTLVQTQVQDEVSQLQTEEDDSTASTNLSRFRINEIVESSVPKKKGRLVGLSRRPRSVPPSSTPPPFVDPEVLTAQLKDKDDRISLLETQMAAQ</sequence>
<feature type="compositionally biased region" description="Low complexity" evidence="1">
    <location>
        <begin position="861"/>
        <end position="874"/>
    </location>
</feature>
<feature type="compositionally biased region" description="Pro residues" evidence="1">
    <location>
        <begin position="884"/>
        <end position="902"/>
    </location>
</feature>
<feature type="compositionally biased region" description="Pro residues" evidence="1">
    <location>
        <begin position="1810"/>
        <end position="1821"/>
    </location>
</feature>
<comment type="caution">
    <text evidence="2">The sequence shown here is derived from an EMBL/GenBank/DDBJ whole genome shotgun (WGS) entry which is preliminary data.</text>
</comment>
<feature type="region of interest" description="Disordered" evidence="1">
    <location>
        <begin position="1680"/>
        <end position="1700"/>
    </location>
</feature>
<feature type="region of interest" description="Disordered" evidence="1">
    <location>
        <begin position="1"/>
        <end position="84"/>
    </location>
</feature>
<feature type="region of interest" description="Disordered" evidence="1">
    <location>
        <begin position="1800"/>
        <end position="1823"/>
    </location>
</feature>
<feature type="compositionally biased region" description="Low complexity" evidence="1">
    <location>
        <begin position="1163"/>
        <end position="1176"/>
    </location>
</feature>
<feature type="region of interest" description="Disordered" evidence="1">
    <location>
        <begin position="823"/>
        <end position="944"/>
    </location>
</feature>
<reference evidence="2 3" key="1">
    <citation type="journal article" date="2020" name="BMC Genomics">
        <title>Intraspecific diversification of the crop wild relative Brassica cretica Lam. using demographic model selection.</title>
        <authorList>
            <person name="Kioukis A."/>
            <person name="Michalopoulou V.A."/>
            <person name="Briers L."/>
            <person name="Pirintsos S."/>
            <person name="Studholme D.J."/>
            <person name="Pavlidis P."/>
            <person name="Sarris P.F."/>
        </authorList>
    </citation>
    <scope>NUCLEOTIDE SEQUENCE [LARGE SCALE GENOMIC DNA]</scope>
    <source>
        <strain evidence="3">cv. PFS-1207/04</strain>
    </source>
</reference>
<feature type="region of interest" description="Disordered" evidence="1">
    <location>
        <begin position="205"/>
        <end position="234"/>
    </location>
</feature>
<dbReference type="Proteomes" id="UP000266723">
    <property type="component" value="Unassembled WGS sequence"/>
</dbReference>
<feature type="compositionally biased region" description="Polar residues" evidence="1">
    <location>
        <begin position="1177"/>
        <end position="1187"/>
    </location>
</feature>
<feature type="compositionally biased region" description="Polar residues" evidence="1">
    <location>
        <begin position="933"/>
        <end position="944"/>
    </location>
</feature>
<feature type="region of interest" description="Disordered" evidence="1">
    <location>
        <begin position="1109"/>
        <end position="1209"/>
    </location>
</feature>
<proteinExistence type="predicted"/>
<feature type="compositionally biased region" description="Low complexity" evidence="1">
    <location>
        <begin position="1109"/>
        <end position="1118"/>
    </location>
</feature>
<dbReference type="PANTHER" id="PTHR33411">
    <property type="entry name" value="OS08G0392500 PROTEIN"/>
    <property type="match status" value="1"/>
</dbReference>
<feature type="compositionally biased region" description="Pro residues" evidence="1">
    <location>
        <begin position="597"/>
        <end position="614"/>
    </location>
</feature>
<dbReference type="InterPro" id="IPR004252">
    <property type="entry name" value="Probable_transposase_24"/>
</dbReference>
<feature type="compositionally biased region" description="Low complexity" evidence="1">
    <location>
        <begin position="570"/>
        <end position="583"/>
    </location>
</feature>
<accession>A0ABQ7F8W3</accession>